<dbReference type="AlphaFoldDB" id="A0A2H3K6A8"/>
<keyword evidence="2" id="KW-1185">Reference proteome</keyword>
<protein>
    <recommendedName>
        <fullName evidence="3">DUF862-domain-containing protein</fullName>
    </recommendedName>
</protein>
<evidence type="ECO:0008006" key="3">
    <source>
        <dbReference type="Google" id="ProtNLM"/>
    </source>
</evidence>
<sequence>MEYANLTATQPPAGLYIIRHYLPSGVSEDGWQAARRMSKYGIRANHWSVYVRGWFFDITSELAKDHGAYFASSFRPRVTFRARRDTDYADGRTDLPRYWGIRVGTTDLPMWMLHEIGRRIEAAMGTYSFSSRNCHHFTTSFILCALQPDSLLGLRTYEPVCTFTRLRSQLEFDAWDQRARERAERGEKARVWPQNFSIPYLIEIRLLRSLLARKERDYCAISEMYVFVFWTCWAA</sequence>
<reference evidence="1 2" key="1">
    <citation type="journal article" date="2012" name="Science">
        <title>The Paleozoic origin of enzymatic lignin decomposition reconstructed from 31 fungal genomes.</title>
        <authorList>
            <person name="Floudas D."/>
            <person name="Binder M."/>
            <person name="Riley R."/>
            <person name="Barry K."/>
            <person name="Blanchette R.A."/>
            <person name="Henrissat B."/>
            <person name="Martinez A.T."/>
            <person name="Otillar R."/>
            <person name="Spatafora J.W."/>
            <person name="Yadav J.S."/>
            <person name="Aerts A."/>
            <person name="Benoit I."/>
            <person name="Boyd A."/>
            <person name="Carlson A."/>
            <person name="Copeland A."/>
            <person name="Coutinho P.M."/>
            <person name="de Vries R.P."/>
            <person name="Ferreira P."/>
            <person name="Findley K."/>
            <person name="Foster B."/>
            <person name="Gaskell J."/>
            <person name="Glotzer D."/>
            <person name="Gorecki P."/>
            <person name="Heitman J."/>
            <person name="Hesse C."/>
            <person name="Hori C."/>
            <person name="Igarashi K."/>
            <person name="Jurgens J.A."/>
            <person name="Kallen N."/>
            <person name="Kersten P."/>
            <person name="Kohler A."/>
            <person name="Kuees U."/>
            <person name="Kumar T.K.A."/>
            <person name="Kuo A."/>
            <person name="LaButti K."/>
            <person name="Larrondo L.F."/>
            <person name="Lindquist E."/>
            <person name="Ling A."/>
            <person name="Lombard V."/>
            <person name="Lucas S."/>
            <person name="Lundell T."/>
            <person name="Martin R."/>
            <person name="McLaughlin D.J."/>
            <person name="Morgenstern I."/>
            <person name="Morin E."/>
            <person name="Murat C."/>
            <person name="Nagy L.G."/>
            <person name="Nolan M."/>
            <person name="Ohm R.A."/>
            <person name="Patyshakuliyeva A."/>
            <person name="Rokas A."/>
            <person name="Ruiz-Duenas F.J."/>
            <person name="Sabat G."/>
            <person name="Salamov A."/>
            <person name="Samejima M."/>
            <person name="Schmutz J."/>
            <person name="Slot J.C."/>
            <person name="St John F."/>
            <person name="Stenlid J."/>
            <person name="Sun H."/>
            <person name="Sun S."/>
            <person name="Syed K."/>
            <person name="Tsang A."/>
            <person name="Wiebenga A."/>
            <person name="Young D."/>
            <person name="Pisabarro A."/>
            <person name="Eastwood D.C."/>
            <person name="Martin F."/>
            <person name="Cullen D."/>
            <person name="Grigoriev I.V."/>
            <person name="Hibbett D.S."/>
        </authorList>
    </citation>
    <scope>NUCLEOTIDE SEQUENCE [LARGE SCALE GENOMIC DNA]</scope>
    <source>
        <strain evidence="1 2">MD-104</strain>
    </source>
</reference>
<gene>
    <name evidence="1" type="ORF">WOLCODRAFT_154018</name>
</gene>
<accession>A0A2H3K6A8</accession>
<name>A0A2H3K6A8_WOLCO</name>
<evidence type="ECO:0000313" key="1">
    <source>
        <dbReference type="EMBL" id="PCH43967.1"/>
    </source>
</evidence>
<evidence type="ECO:0000313" key="2">
    <source>
        <dbReference type="Proteomes" id="UP000218811"/>
    </source>
</evidence>
<dbReference type="EMBL" id="KB468146">
    <property type="protein sequence ID" value="PCH43967.1"/>
    <property type="molecule type" value="Genomic_DNA"/>
</dbReference>
<proteinExistence type="predicted"/>
<organism evidence="1 2">
    <name type="scientific">Wolfiporia cocos (strain MD-104)</name>
    <name type="common">Brown rot fungus</name>
    <dbReference type="NCBI Taxonomy" id="742152"/>
    <lineage>
        <taxon>Eukaryota</taxon>
        <taxon>Fungi</taxon>
        <taxon>Dikarya</taxon>
        <taxon>Basidiomycota</taxon>
        <taxon>Agaricomycotina</taxon>
        <taxon>Agaricomycetes</taxon>
        <taxon>Polyporales</taxon>
        <taxon>Phaeolaceae</taxon>
        <taxon>Wolfiporia</taxon>
    </lineage>
</organism>
<dbReference type="Proteomes" id="UP000218811">
    <property type="component" value="Unassembled WGS sequence"/>
</dbReference>